<evidence type="ECO:0000313" key="2">
    <source>
        <dbReference type="EMBL" id="GET85819.1"/>
    </source>
</evidence>
<organism evidence="2 3">
    <name type="scientific">Leishmania tarentolae</name>
    <name type="common">Sauroleishmania tarentolae</name>
    <dbReference type="NCBI Taxonomy" id="5689"/>
    <lineage>
        <taxon>Eukaryota</taxon>
        <taxon>Discoba</taxon>
        <taxon>Euglenozoa</taxon>
        <taxon>Kinetoplastea</taxon>
        <taxon>Metakinetoplastina</taxon>
        <taxon>Trypanosomatida</taxon>
        <taxon>Trypanosomatidae</taxon>
        <taxon>Leishmaniinae</taxon>
        <taxon>Leishmania</taxon>
        <taxon>lizard Leishmania</taxon>
    </lineage>
</organism>
<feature type="compositionally biased region" description="Basic residues" evidence="1">
    <location>
        <begin position="1635"/>
        <end position="1644"/>
    </location>
</feature>
<feature type="region of interest" description="Disordered" evidence="1">
    <location>
        <begin position="260"/>
        <end position="279"/>
    </location>
</feature>
<feature type="compositionally biased region" description="Polar residues" evidence="1">
    <location>
        <begin position="208"/>
        <end position="224"/>
    </location>
</feature>
<keyword evidence="3" id="KW-1185">Reference proteome</keyword>
<feature type="region of interest" description="Disordered" evidence="1">
    <location>
        <begin position="846"/>
        <end position="925"/>
    </location>
</feature>
<feature type="region of interest" description="Disordered" evidence="1">
    <location>
        <begin position="718"/>
        <end position="750"/>
    </location>
</feature>
<reference evidence="2" key="1">
    <citation type="submission" date="2019-11" db="EMBL/GenBank/DDBJ databases">
        <title>Leishmania tarentolae CDS.</title>
        <authorList>
            <person name="Goto Y."/>
            <person name="Yamagishi J."/>
        </authorList>
    </citation>
    <scope>NUCLEOTIDE SEQUENCE [LARGE SCALE GENOMIC DNA]</scope>
    <source>
        <strain evidence="2">Parrot Tar II</strain>
    </source>
</reference>
<feature type="compositionally biased region" description="Basic and acidic residues" evidence="1">
    <location>
        <begin position="1375"/>
        <end position="1402"/>
    </location>
</feature>
<feature type="compositionally biased region" description="Low complexity" evidence="1">
    <location>
        <begin position="1312"/>
        <end position="1324"/>
    </location>
</feature>
<feature type="region of interest" description="Disordered" evidence="1">
    <location>
        <begin position="1128"/>
        <end position="1199"/>
    </location>
</feature>
<gene>
    <name evidence="2" type="ORF">LtaPh_0509101</name>
</gene>
<feature type="compositionally biased region" description="Low complexity" evidence="1">
    <location>
        <begin position="1148"/>
        <end position="1157"/>
    </location>
</feature>
<evidence type="ECO:0000313" key="3">
    <source>
        <dbReference type="Proteomes" id="UP000419144"/>
    </source>
</evidence>
<dbReference type="VEuPathDB" id="TriTrypDB:LtaPh_0509101"/>
<feature type="compositionally biased region" description="Polar residues" evidence="1">
    <location>
        <begin position="1404"/>
        <end position="1416"/>
    </location>
</feature>
<dbReference type="OrthoDB" id="273921at2759"/>
<feature type="region of interest" description="Disordered" evidence="1">
    <location>
        <begin position="1724"/>
        <end position="1780"/>
    </location>
</feature>
<accession>A0A640KE90</accession>
<feature type="compositionally biased region" description="Basic and acidic residues" evidence="1">
    <location>
        <begin position="35"/>
        <end position="51"/>
    </location>
</feature>
<evidence type="ECO:0000256" key="1">
    <source>
        <dbReference type="SAM" id="MobiDB-lite"/>
    </source>
</evidence>
<feature type="region of interest" description="Disordered" evidence="1">
    <location>
        <begin position="1372"/>
        <end position="1553"/>
    </location>
</feature>
<feature type="region of interest" description="Disordered" evidence="1">
    <location>
        <begin position="1055"/>
        <end position="1074"/>
    </location>
</feature>
<feature type="compositionally biased region" description="Polar residues" evidence="1">
    <location>
        <begin position="1470"/>
        <end position="1489"/>
    </location>
</feature>
<protein>
    <submittedName>
        <fullName evidence="2">Uncharacterized protein</fullName>
    </submittedName>
</protein>
<feature type="compositionally biased region" description="Pro residues" evidence="1">
    <location>
        <begin position="1136"/>
        <end position="1146"/>
    </location>
</feature>
<name>A0A640KE90_LEITA</name>
<feature type="region of interest" description="Disordered" evidence="1">
    <location>
        <begin position="1579"/>
        <end position="1699"/>
    </location>
</feature>
<feature type="compositionally biased region" description="Basic and acidic residues" evidence="1">
    <location>
        <begin position="1616"/>
        <end position="1634"/>
    </location>
</feature>
<sequence>MSLSALSFRDIVATPGDTDVLQTSLEELHRRRRAKREEEQARQRSEQKGDVGEGADNWGFAQELAYRREVLDSWTRQYPKLREAMIATAATSSSAYSAVSPQNRSLGAAATTAPVGTTATAFSVAEAVRPSYPTLWRIPAGAIPADFYTRSVAMEISPLLSAPQRQHVAAVAMKDYSAHSCLVRVRWESIRGQDLSMAPSLSAAASLVQPSQHPRGSSSHSQLPRQRVLARWPQGKPASAKMATVLRSIGIEERKREQWNDHLRRQQGQQQKQDEQEAPQQLLRDRVQDGHSAVSVKLGGHLQSSPSGVEPATEAGVVGEFGSAVAAVSASGVVDNGGSGGAIAAGASESALGHELYWPAYITRTRALFTGASCLQDTFHGLDQLQQYEQFEPVLALALASPLRLVVDVVYLIDEVSETLGLSIDPVVDSALTTTLDARTSVSARGSGGHSVRSVGLGNGGGSRIRTCGTATECRGSLSPSAMPSSLEEVECPVLLPSALPPVLSDLNYAFTVTGTTTGTSPGGASADSRHTVSPITAFTEDSIATSTATLCRSTLSTNPVSLYAILAGPVSQTHTIVLLRPTPEVVCTARACALQELEKRWQRLRQAFVDRPVPCEQAPTTVLVRSPTLPPAPVRTVELPDADTYTSPFIDRSVRQDEGLPEEPVGAETLTDEEMQRQTRLPQLQGGHLPRRPPTYQVGGLHGVNKRLLQLAAASLQGPPVDPGLSTRRADRGAPSTENATGDSAGSKDRCGSFIRGSGLTSTAAAPHDTTRILRAPQLARSSVDPIALCPSASCKGLEVSCTDGTSADLNVLRNAPFSAGREAATVKSCATLDTVRASKEWLRAKESMTPAPQQPTAMRRAHTPAPTVEAPLSASEDAWRPERHTDHIGSATTAGSPGKVSPPSTSPPPERHRHIGGSPLDVDKATQVTDADSSRHSTCSDMEQCSAILSVSAQSLPCSQPMWALQDVSAEPRLPCGMRNAMNGTASQRNNTVDGGEQVPSIPGESGAALPTPLSPQLYTSMFTHLPLPSQFDKNRTLAMPNLSTPDIAATLASPSSTVSSPTSPPPHAASPLSRNEYFAAAAAPPHAEGHSKWPSSGSYPILQQSSVPLCHTDSASTQYSIRNTETQLSATPAPVPSGEPPPRLSRAASSSSSSDETRSVPTHTSLPAEKVLRDGAKKKGTLSAVPGCSDTRTLAHSTPHVTPATALESSSSSFNVPVLSGTATYRSNIQGDSLIRAAVAQETSAARRSGVAALSSPQAPHATPHEACGASPSTSGTSPSSSSTFLCDKCRVQPRNLEQPQREPMRRVSPLTSPSSHSLSTMAEAPACMHPSFSSPKRDADIIALSEDIHPTPRVAPGTAPRKVAVAVEVDPQQRPHLSERRSAASTRRDSVQYREHASPLESTTDAVGTTAASGKCRGDHGGSSGIGVAQEREGSPLPRRPPSPPLSWATGANNDAYEGASRPMSAKSTLSKSINPCERTSQPPWQHTDDAGSTGVASGEPRGLYPPQGSGNSRMRHRRLSPRAPKTAAAAAVDESAEGSRQRHQSAGSVSVAVLYTDLCAYVDREVELPEQPVGLRDVPTPHSPQQHPYPVTANVPPAKSVLSGETATGLHRRDEVMHSRREDLPETHHRATHPIRSRKASSGSHSSYQQAHLRHCSPDAAGRRKSPSSSSPVRSVSVTPRALPTSRMRHTAPPAVVASTISAPSSENSSFLTPYVASSMRGASPVPHPSSRASRSCRGSDGDLVVPCSHRSTSSSQRNRRRHDAVALSSPSSTPHRHRILVRRVVRRRRSDVFVEEGGSLVHRAPMTPSHLLRSSNSTERETPQRPSCHPLRRL</sequence>
<feature type="compositionally biased region" description="Low complexity" evidence="1">
    <location>
        <begin position="1672"/>
        <end position="1686"/>
    </location>
</feature>
<feature type="region of interest" description="Disordered" evidence="1">
    <location>
        <begin position="29"/>
        <end position="55"/>
    </location>
</feature>
<feature type="region of interest" description="Disordered" evidence="1">
    <location>
        <begin position="1812"/>
        <end position="1840"/>
    </location>
</feature>
<feature type="compositionally biased region" description="Low complexity" evidence="1">
    <location>
        <begin position="1055"/>
        <end position="1064"/>
    </location>
</feature>
<dbReference type="Proteomes" id="UP000419144">
    <property type="component" value="Unassembled WGS sequence"/>
</dbReference>
<feature type="region of interest" description="Disordered" evidence="1">
    <location>
        <begin position="206"/>
        <end position="236"/>
    </location>
</feature>
<dbReference type="EMBL" id="BLBS01000006">
    <property type="protein sequence ID" value="GET85819.1"/>
    <property type="molecule type" value="Genomic_DNA"/>
</dbReference>
<feature type="compositionally biased region" description="Low complexity" evidence="1">
    <location>
        <begin position="1274"/>
        <end position="1287"/>
    </location>
</feature>
<feature type="compositionally biased region" description="Basic and acidic residues" evidence="1">
    <location>
        <begin position="879"/>
        <end position="889"/>
    </location>
</feature>
<feature type="region of interest" description="Disordered" evidence="1">
    <location>
        <begin position="627"/>
        <end position="677"/>
    </location>
</feature>
<proteinExistence type="predicted"/>
<comment type="caution">
    <text evidence="2">The sequence shown here is derived from an EMBL/GenBank/DDBJ whole genome shotgun (WGS) entry which is preliminary data.</text>
</comment>
<feature type="region of interest" description="Disordered" evidence="1">
    <location>
        <begin position="1252"/>
        <end position="1325"/>
    </location>
</feature>